<gene>
    <name evidence="1" type="ORF">LITE_LOCUS480</name>
</gene>
<dbReference type="Proteomes" id="UP001154282">
    <property type="component" value="Unassembled WGS sequence"/>
</dbReference>
<sequence>SSLCRPISTSTYPLIVETSIPFTPHKCEPPSRSVKTNPQELLTFFRDRRW</sequence>
<dbReference type="EMBL" id="CAMGYJ010000002">
    <property type="protein sequence ID" value="CAI0375142.1"/>
    <property type="molecule type" value="Genomic_DNA"/>
</dbReference>
<comment type="caution">
    <text evidence="1">The sequence shown here is derived from an EMBL/GenBank/DDBJ whole genome shotgun (WGS) entry which is preliminary data.</text>
</comment>
<proteinExistence type="predicted"/>
<keyword evidence="2" id="KW-1185">Reference proteome</keyword>
<dbReference type="AlphaFoldDB" id="A0AAV0GR89"/>
<reference evidence="1" key="1">
    <citation type="submission" date="2022-08" db="EMBL/GenBank/DDBJ databases">
        <authorList>
            <person name="Gutierrez-Valencia J."/>
        </authorList>
    </citation>
    <scope>NUCLEOTIDE SEQUENCE</scope>
</reference>
<evidence type="ECO:0000313" key="1">
    <source>
        <dbReference type="EMBL" id="CAI0375142.1"/>
    </source>
</evidence>
<protein>
    <submittedName>
        <fullName evidence="1">Uncharacterized protein</fullName>
    </submittedName>
</protein>
<accession>A0AAV0GR89</accession>
<evidence type="ECO:0000313" key="2">
    <source>
        <dbReference type="Proteomes" id="UP001154282"/>
    </source>
</evidence>
<name>A0AAV0GR89_9ROSI</name>
<organism evidence="1 2">
    <name type="scientific">Linum tenue</name>
    <dbReference type="NCBI Taxonomy" id="586396"/>
    <lineage>
        <taxon>Eukaryota</taxon>
        <taxon>Viridiplantae</taxon>
        <taxon>Streptophyta</taxon>
        <taxon>Embryophyta</taxon>
        <taxon>Tracheophyta</taxon>
        <taxon>Spermatophyta</taxon>
        <taxon>Magnoliopsida</taxon>
        <taxon>eudicotyledons</taxon>
        <taxon>Gunneridae</taxon>
        <taxon>Pentapetalae</taxon>
        <taxon>rosids</taxon>
        <taxon>fabids</taxon>
        <taxon>Malpighiales</taxon>
        <taxon>Linaceae</taxon>
        <taxon>Linum</taxon>
    </lineage>
</organism>
<feature type="non-terminal residue" evidence="1">
    <location>
        <position position="1"/>
    </location>
</feature>